<comment type="caution">
    <text evidence="1">The sequence shown here is derived from an EMBL/GenBank/DDBJ whole genome shotgun (WGS) entry which is preliminary data.</text>
</comment>
<accession>A0A9D4LTQ5</accession>
<dbReference type="EMBL" id="JAIWYP010000002">
    <property type="protein sequence ID" value="KAH3863856.1"/>
    <property type="molecule type" value="Genomic_DNA"/>
</dbReference>
<dbReference type="AlphaFoldDB" id="A0A9D4LTQ5"/>
<reference evidence="1" key="1">
    <citation type="journal article" date="2019" name="bioRxiv">
        <title>The Genome of the Zebra Mussel, Dreissena polymorpha: A Resource for Invasive Species Research.</title>
        <authorList>
            <person name="McCartney M.A."/>
            <person name="Auch B."/>
            <person name="Kono T."/>
            <person name="Mallez S."/>
            <person name="Zhang Y."/>
            <person name="Obille A."/>
            <person name="Becker A."/>
            <person name="Abrahante J.E."/>
            <person name="Garbe J."/>
            <person name="Badalamenti J.P."/>
            <person name="Herman A."/>
            <person name="Mangelson H."/>
            <person name="Liachko I."/>
            <person name="Sullivan S."/>
            <person name="Sone E.D."/>
            <person name="Koren S."/>
            <person name="Silverstein K.A.T."/>
            <person name="Beckman K.B."/>
            <person name="Gohl D.M."/>
        </authorList>
    </citation>
    <scope>NUCLEOTIDE SEQUENCE</scope>
    <source>
        <strain evidence="1">Duluth1</strain>
        <tissue evidence="1">Whole animal</tissue>
    </source>
</reference>
<protein>
    <submittedName>
        <fullName evidence="1">Uncharacterized protein</fullName>
    </submittedName>
</protein>
<evidence type="ECO:0000313" key="2">
    <source>
        <dbReference type="Proteomes" id="UP000828390"/>
    </source>
</evidence>
<evidence type="ECO:0000313" key="1">
    <source>
        <dbReference type="EMBL" id="KAH3863856.1"/>
    </source>
</evidence>
<keyword evidence="2" id="KW-1185">Reference proteome</keyword>
<gene>
    <name evidence="1" type="ORF">DPMN_026859</name>
</gene>
<proteinExistence type="predicted"/>
<sequence>MSCQSPRLCKGPSTQFTGIGSLTGMSAHVPLQTALRLKGVCAVSNGTEELAPVGVSQHVSLENRQLQGNIEGW</sequence>
<dbReference type="Proteomes" id="UP000828390">
    <property type="component" value="Unassembled WGS sequence"/>
</dbReference>
<name>A0A9D4LTQ5_DREPO</name>
<organism evidence="1 2">
    <name type="scientific">Dreissena polymorpha</name>
    <name type="common">Zebra mussel</name>
    <name type="synonym">Mytilus polymorpha</name>
    <dbReference type="NCBI Taxonomy" id="45954"/>
    <lineage>
        <taxon>Eukaryota</taxon>
        <taxon>Metazoa</taxon>
        <taxon>Spiralia</taxon>
        <taxon>Lophotrochozoa</taxon>
        <taxon>Mollusca</taxon>
        <taxon>Bivalvia</taxon>
        <taxon>Autobranchia</taxon>
        <taxon>Heteroconchia</taxon>
        <taxon>Euheterodonta</taxon>
        <taxon>Imparidentia</taxon>
        <taxon>Neoheterodontei</taxon>
        <taxon>Myida</taxon>
        <taxon>Dreissenoidea</taxon>
        <taxon>Dreissenidae</taxon>
        <taxon>Dreissena</taxon>
    </lineage>
</organism>
<reference evidence="1" key="2">
    <citation type="submission" date="2020-11" db="EMBL/GenBank/DDBJ databases">
        <authorList>
            <person name="McCartney M.A."/>
            <person name="Auch B."/>
            <person name="Kono T."/>
            <person name="Mallez S."/>
            <person name="Becker A."/>
            <person name="Gohl D.M."/>
            <person name="Silverstein K.A.T."/>
            <person name="Koren S."/>
            <person name="Bechman K.B."/>
            <person name="Herman A."/>
            <person name="Abrahante J.E."/>
            <person name="Garbe J."/>
        </authorList>
    </citation>
    <scope>NUCLEOTIDE SEQUENCE</scope>
    <source>
        <strain evidence="1">Duluth1</strain>
        <tissue evidence="1">Whole animal</tissue>
    </source>
</reference>